<evidence type="ECO:0000256" key="1">
    <source>
        <dbReference type="SAM" id="Phobius"/>
    </source>
</evidence>
<feature type="transmembrane region" description="Helical" evidence="1">
    <location>
        <begin position="225"/>
        <end position="244"/>
    </location>
</feature>
<dbReference type="InterPro" id="IPR049500">
    <property type="entry name" value="Peptidase_M50B-like"/>
</dbReference>
<feature type="transmembrane region" description="Helical" evidence="1">
    <location>
        <begin position="131"/>
        <end position="148"/>
    </location>
</feature>
<reference evidence="2 3" key="1">
    <citation type="submission" date="2021-08" db="EMBL/GenBank/DDBJ databases">
        <title>Comparative Genomics Analysis of the Genus Qipengyuania Reveals Extensive Genetic Diversity and Metabolic Versatility, Including the Description of Fifteen Novel Species.</title>
        <authorList>
            <person name="Liu Y."/>
        </authorList>
    </citation>
    <scope>NUCLEOTIDE SEQUENCE [LARGE SCALE GENOMIC DNA]</scope>
    <source>
        <strain evidence="2 3">1NDH1</strain>
    </source>
</reference>
<dbReference type="PANTHER" id="PTHR33979">
    <property type="entry name" value="OS02G0221600 PROTEIN"/>
    <property type="match status" value="1"/>
</dbReference>
<keyword evidence="1" id="KW-1133">Transmembrane helix</keyword>
<accession>A0ABX9A7F8</accession>
<dbReference type="PANTHER" id="PTHR33979:SF2">
    <property type="entry name" value="PEPTIDASE M50B-LIKE-DOMAIN-CONTAINING PROTEIN"/>
    <property type="match status" value="1"/>
</dbReference>
<keyword evidence="1" id="KW-0812">Transmembrane</keyword>
<feature type="transmembrane region" description="Helical" evidence="1">
    <location>
        <begin position="154"/>
        <end position="171"/>
    </location>
</feature>
<dbReference type="RefSeq" id="WP_221430935.1">
    <property type="nucleotide sequence ID" value="NZ_CP081294.1"/>
</dbReference>
<sequence length="250" mass="27380">MGWKDNTRAWRNRPASHSRQADNREITLLVLIGVISILLWHSPYGGYVLYPFSILATWFHEMGHGLAAMAFGNDFERLVIFPNGSGYALHVSEGQPSRLSRAVIAGAGLLGPTVAGCALILASRTHRATKAALILLGIALIGSTLIWVRSTTGWAILPALGAACLAIAYYGREAHRRFAVQFLGVQGCISIYSDFGYLFSQGGYLEGQMQISDTGHIEQALLLPYWFWGGLITAIILAMVFYSLKIAHRR</sequence>
<organism evidence="2 3">
    <name type="scientific">Qipengyuania gelatinilytica</name>
    <dbReference type="NCBI Taxonomy" id="2867231"/>
    <lineage>
        <taxon>Bacteria</taxon>
        <taxon>Pseudomonadati</taxon>
        <taxon>Pseudomonadota</taxon>
        <taxon>Alphaproteobacteria</taxon>
        <taxon>Sphingomonadales</taxon>
        <taxon>Erythrobacteraceae</taxon>
        <taxon>Qipengyuania</taxon>
    </lineage>
</organism>
<dbReference type="EMBL" id="CP081294">
    <property type="protein sequence ID" value="QZD95193.1"/>
    <property type="molecule type" value="Genomic_DNA"/>
</dbReference>
<keyword evidence="3" id="KW-1185">Reference proteome</keyword>
<gene>
    <name evidence="2" type="ORF">K3136_00205</name>
</gene>
<proteinExistence type="predicted"/>
<dbReference type="Proteomes" id="UP000824321">
    <property type="component" value="Chromosome"/>
</dbReference>
<protein>
    <submittedName>
        <fullName evidence="2">M50 family metallopeptidase</fullName>
    </submittedName>
</protein>
<feature type="transmembrane region" description="Helical" evidence="1">
    <location>
        <begin position="102"/>
        <end position="122"/>
    </location>
</feature>
<dbReference type="Pfam" id="PF13398">
    <property type="entry name" value="Peptidase_M50B"/>
    <property type="match status" value="1"/>
</dbReference>
<keyword evidence="1" id="KW-0472">Membrane</keyword>
<feature type="transmembrane region" description="Helical" evidence="1">
    <location>
        <begin position="26"/>
        <end position="43"/>
    </location>
</feature>
<feature type="transmembrane region" description="Helical" evidence="1">
    <location>
        <begin position="178"/>
        <end position="199"/>
    </location>
</feature>
<evidence type="ECO:0000313" key="2">
    <source>
        <dbReference type="EMBL" id="QZD95193.1"/>
    </source>
</evidence>
<name>A0ABX9A7F8_9SPHN</name>
<evidence type="ECO:0000313" key="3">
    <source>
        <dbReference type="Proteomes" id="UP000824321"/>
    </source>
</evidence>